<comment type="caution">
    <text evidence="1">The sequence shown here is derived from an EMBL/GenBank/DDBJ whole genome shotgun (WGS) entry which is preliminary data.</text>
</comment>
<dbReference type="EMBL" id="JWZX01002569">
    <property type="protein sequence ID" value="KOO28433.1"/>
    <property type="molecule type" value="Genomic_DNA"/>
</dbReference>
<gene>
    <name evidence="1" type="ORF">Ctob_012771</name>
</gene>
<evidence type="ECO:0000313" key="2">
    <source>
        <dbReference type="Proteomes" id="UP000037460"/>
    </source>
</evidence>
<dbReference type="Proteomes" id="UP000037460">
    <property type="component" value="Unassembled WGS sequence"/>
</dbReference>
<dbReference type="AlphaFoldDB" id="A0A0M0JQ97"/>
<dbReference type="PANTHER" id="PTHR33050">
    <property type="entry name" value="REVERSE TRANSCRIPTASE DOMAIN-CONTAINING PROTEIN"/>
    <property type="match status" value="1"/>
</dbReference>
<reference evidence="2" key="1">
    <citation type="journal article" date="2015" name="PLoS Genet.">
        <title>Genome Sequence and Transcriptome Analyses of Chrysochromulina tobin: Metabolic Tools for Enhanced Algal Fitness in the Prominent Order Prymnesiales (Haptophyceae).</title>
        <authorList>
            <person name="Hovde B.T."/>
            <person name="Deodato C.R."/>
            <person name="Hunsperger H.M."/>
            <person name="Ryken S.A."/>
            <person name="Yost W."/>
            <person name="Jha R.K."/>
            <person name="Patterson J."/>
            <person name="Monnat R.J. Jr."/>
            <person name="Barlow S.B."/>
            <person name="Starkenburg S.R."/>
            <person name="Cattolico R.A."/>
        </authorList>
    </citation>
    <scope>NUCLEOTIDE SEQUENCE</scope>
    <source>
        <strain evidence="2">CCMP291</strain>
    </source>
</reference>
<name>A0A0M0JQ97_9EUKA</name>
<accession>A0A0M0JQ97</accession>
<dbReference type="PANTHER" id="PTHR33050:SF7">
    <property type="entry name" value="RIBONUCLEASE H"/>
    <property type="match status" value="1"/>
</dbReference>
<keyword evidence="2" id="KW-1185">Reference proteome</keyword>
<sequence length="609" mass="67316">MAAAGNASMARRLRPPDLWLSIDESMLPEAAPWDWDLRPLAEGLPAHPLIRSSRDGFPPPGDVIRAAVEQAAVGFADKEIVDELLDGIEDDASCTRGTLLCAPHGGALRFFSEAQKKLDKNEERGWATGGWELPCWPIRASPYSMVDETARAGAPKFRITNDMSWPHWGMMMDSEGSFIESINGSIDRSRWPVNRLPRANKLAEAAAILKSSGAPCALWGFDCEAFYRKMGRQRAQLWRNAIATLHGFQLDERCCFGSAADATKCCRVSNLVAHAIRVTRAALHFEAALEAIQWLGHESSPTKEQPPWPTAGRPRGGISLDSLGVEFDLELNRMRLLPAKCDSYATSVREILQETTCIKDDLIRILSKLQFAAGCLPKGRQWLSPVWRAAKATFRTGDGERVLLPRRARDGLHQWAFTLESGMHVGVPLAHTEFPPMGKPGVGAVYADASGLQGWAAWTAHQGEIFLTHGEWTEEELADSTFSIAEKELLASTLGLITLAPITDLRYVYSFTDNTNAMSAMRRLKPRSIRAERMVAARLQWMEQRGILEAAERITTGANLWADLGSRLQASEVVRQAQALGLRVRVVEAPPEWRGATWTDEPHPSPTQA</sequence>
<proteinExistence type="predicted"/>
<evidence type="ECO:0000313" key="1">
    <source>
        <dbReference type="EMBL" id="KOO28433.1"/>
    </source>
</evidence>
<organism evidence="1 2">
    <name type="scientific">Chrysochromulina tobinii</name>
    <dbReference type="NCBI Taxonomy" id="1460289"/>
    <lineage>
        <taxon>Eukaryota</taxon>
        <taxon>Haptista</taxon>
        <taxon>Haptophyta</taxon>
        <taxon>Prymnesiophyceae</taxon>
        <taxon>Prymnesiales</taxon>
        <taxon>Chrysochromulinaceae</taxon>
        <taxon>Chrysochromulina</taxon>
    </lineage>
</organism>
<dbReference type="InterPro" id="IPR052055">
    <property type="entry name" value="Hepadnavirus_pol/RT"/>
</dbReference>
<protein>
    <submittedName>
        <fullName evidence="1">Uncharacterized protein</fullName>
    </submittedName>
</protein>